<dbReference type="Pfam" id="PF00753">
    <property type="entry name" value="Lactamase_B"/>
    <property type="match status" value="1"/>
</dbReference>
<evidence type="ECO:0000313" key="8">
    <source>
        <dbReference type="Proteomes" id="UP001072034"/>
    </source>
</evidence>
<dbReference type="InterPro" id="IPR001279">
    <property type="entry name" value="Metallo-B-lactamas"/>
</dbReference>
<dbReference type="SMART" id="SM00849">
    <property type="entry name" value="Lactamase_B"/>
    <property type="match status" value="1"/>
</dbReference>
<dbReference type="RefSeq" id="WP_268918703.1">
    <property type="nucleotide sequence ID" value="NZ_JAPTMY010000059.1"/>
</dbReference>
<sequence>MSTTLEILHTGGVIVDRTLPYHRSADPPLSWTHILRGRGDLVTAPVSAYLIENSRGLTLIDTGWHPVNRGRLGQIANLRHQYPVNKADLPDGQAIDEQLEERGIRPRDLDLVLMSHLHCDHADGLRLVGEAPRILVSRPEAEGVRASRPMYLPHEWDGVDLRTFSWNTPVGPYGAGYDVFGDGSLVMVAVPGHSRGLCATIVRGNECGGMAHSQGRVEGVDAPGRDDGRAFHLLTSDAGYGRPSFDQGLRPSVVVSAAQAERSLAWVRRVEHDPRCLGLIANHDPEVEPGVRTF</sequence>
<organism evidence="7 8">
    <name type="scientific">Actinomyces israelii</name>
    <dbReference type="NCBI Taxonomy" id="1659"/>
    <lineage>
        <taxon>Bacteria</taxon>
        <taxon>Bacillati</taxon>
        <taxon>Actinomycetota</taxon>
        <taxon>Actinomycetes</taxon>
        <taxon>Actinomycetales</taxon>
        <taxon>Actinomycetaceae</taxon>
        <taxon>Actinomyces</taxon>
    </lineage>
</organism>
<keyword evidence="8" id="KW-1185">Reference proteome</keyword>
<name>A0ABT4ICQ0_9ACTO</name>
<evidence type="ECO:0000256" key="5">
    <source>
        <dbReference type="ARBA" id="ARBA00022833"/>
    </source>
</evidence>
<accession>A0ABT4ICQ0</accession>
<dbReference type="CDD" id="cd07729">
    <property type="entry name" value="AHL_lactonase_MBL-fold"/>
    <property type="match status" value="1"/>
</dbReference>
<evidence type="ECO:0000256" key="3">
    <source>
        <dbReference type="ARBA" id="ARBA00022723"/>
    </source>
</evidence>
<dbReference type="InterPro" id="IPR051013">
    <property type="entry name" value="MBL_superfamily_lactonases"/>
</dbReference>
<dbReference type="EMBL" id="JAPTMY010000059">
    <property type="protein sequence ID" value="MCZ0859517.1"/>
    <property type="molecule type" value="Genomic_DNA"/>
</dbReference>
<protein>
    <submittedName>
        <fullName evidence="7">N-acyl homoserine lactonase family protein</fullName>
    </submittedName>
</protein>
<dbReference type="Proteomes" id="UP001072034">
    <property type="component" value="Unassembled WGS sequence"/>
</dbReference>
<evidence type="ECO:0000313" key="7">
    <source>
        <dbReference type="EMBL" id="MCZ0859517.1"/>
    </source>
</evidence>
<dbReference type="InterPro" id="IPR036866">
    <property type="entry name" value="RibonucZ/Hydroxyglut_hydro"/>
</dbReference>
<evidence type="ECO:0000256" key="4">
    <source>
        <dbReference type="ARBA" id="ARBA00022801"/>
    </source>
</evidence>
<keyword evidence="5" id="KW-0862">Zinc</keyword>
<evidence type="ECO:0000256" key="2">
    <source>
        <dbReference type="ARBA" id="ARBA00007749"/>
    </source>
</evidence>
<comment type="similarity">
    <text evidence="2">Belongs to the metallo-beta-lactamase superfamily.</text>
</comment>
<keyword evidence="3" id="KW-0479">Metal-binding</keyword>
<dbReference type="SUPFAM" id="SSF56281">
    <property type="entry name" value="Metallo-hydrolase/oxidoreductase"/>
    <property type="match status" value="1"/>
</dbReference>
<evidence type="ECO:0000256" key="1">
    <source>
        <dbReference type="ARBA" id="ARBA00001947"/>
    </source>
</evidence>
<feature type="domain" description="Metallo-beta-lactamase" evidence="6">
    <location>
        <begin position="45"/>
        <end position="253"/>
    </location>
</feature>
<comment type="caution">
    <text evidence="7">The sequence shown here is derived from an EMBL/GenBank/DDBJ whole genome shotgun (WGS) entry which is preliminary data.</text>
</comment>
<evidence type="ECO:0000259" key="6">
    <source>
        <dbReference type="SMART" id="SM00849"/>
    </source>
</evidence>
<dbReference type="PANTHER" id="PTHR42978">
    <property type="entry name" value="QUORUM-QUENCHING LACTONASE YTNP-RELATED-RELATED"/>
    <property type="match status" value="1"/>
</dbReference>
<gene>
    <name evidence="7" type="ORF">OHJ16_15910</name>
</gene>
<comment type="cofactor">
    <cofactor evidence="1">
        <name>Zn(2+)</name>
        <dbReference type="ChEBI" id="CHEBI:29105"/>
    </cofactor>
</comment>
<reference evidence="7" key="1">
    <citation type="submission" date="2022-10" db="EMBL/GenBank/DDBJ databases">
        <title>Genome sequence of Actinomyces israelii ATCC 10048.</title>
        <authorList>
            <person name="Watt R.M."/>
            <person name="Tong W.M."/>
        </authorList>
    </citation>
    <scope>NUCLEOTIDE SEQUENCE</scope>
    <source>
        <strain evidence="7">ATCC 10048</strain>
    </source>
</reference>
<dbReference type="Gene3D" id="3.60.15.10">
    <property type="entry name" value="Ribonuclease Z/Hydroxyacylglutathione hydrolase-like"/>
    <property type="match status" value="1"/>
</dbReference>
<keyword evidence="4" id="KW-0378">Hydrolase</keyword>
<dbReference type="PANTHER" id="PTHR42978:SF2">
    <property type="entry name" value="102 KBASES UNSTABLE REGION: FROM 1 TO 119443"/>
    <property type="match status" value="1"/>
</dbReference>
<proteinExistence type="inferred from homology"/>